<organism evidence="1 2">
    <name type="scientific">Pseudonocardia petroleophila</name>
    <dbReference type="NCBI Taxonomy" id="37331"/>
    <lineage>
        <taxon>Bacteria</taxon>
        <taxon>Bacillati</taxon>
        <taxon>Actinomycetota</taxon>
        <taxon>Actinomycetes</taxon>
        <taxon>Pseudonocardiales</taxon>
        <taxon>Pseudonocardiaceae</taxon>
        <taxon>Pseudonocardia</taxon>
    </lineage>
</organism>
<dbReference type="Proteomes" id="UP000515728">
    <property type="component" value="Chromosome"/>
</dbReference>
<name>A0A7G7MIC3_9PSEU</name>
<evidence type="ECO:0000313" key="1">
    <source>
        <dbReference type="EMBL" id="QNG52534.1"/>
    </source>
</evidence>
<proteinExistence type="predicted"/>
<evidence type="ECO:0000313" key="2">
    <source>
        <dbReference type="Proteomes" id="UP000515728"/>
    </source>
</evidence>
<protein>
    <submittedName>
        <fullName evidence="1">Uncharacterized protein</fullName>
    </submittedName>
</protein>
<gene>
    <name evidence="1" type="ORF">H6H00_00080</name>
</gene>
<dbReference type="EMBL" id="CP060131">
    <property type="protein sequence ID" value="QNG52534.1"/>
    <property type="molecule type" value="Genomic_DNA"/>
</dbReference>
<dbReference type="AlphaFoldDB" id="A0A7G7MIC3"/>
<reference evidence="1 2" key="1">
    <citation type="submission" date="2020-08" db="EMBL/GenBank/DDBJ databases">
        <authorList>
            <person name="Mo P."/>
        </authorList>
    </citation>
    <scope>NUCLEOTIDE SEQUENCE [LARGE SCALE GENOMIC DNA]</scope>
    <source>
        <strain evidence="1 2">CGMCC 4.1532</strain>
    </source>
</reference>
<dbReference type="KEGG" id="ppel:H6H00_00080"/>
<dbReference type="RefSeq" id="WP_185719363.1">
    <property type="nucleotide sequence ID" value="NZ_BAAAWI010000001.1"/>
</dbReference>
<accession>A0A7G7MIC3</accession>
<keyword evidence="2" id="KW-1185">Reference proteome</keyword>
<sequence>MNGPRRNRRAPVDRCEVCCAVLGRRPQPHRRRCADHLAQLALVPLRDVGRRTRRAA</sequence>